<dbReference type="PANTHER" id="PTHR12995">
    <property type="entry name" value="FI21814P1"/>
    <property type="match status" value="1"/>
</dbReference>
<dbReference type="KEGG" id="ccal:108630790"/>
<feature type="transmembrane region" description="Helical" evidence="7">
    <location>
        <begin position="202"/>
        <end position="221"/>
    </location>
</feature>
<keyword evidence="8" id="KW-1185">Reference proteome</keyword>
<dbReference type="AlphaFoldDB" id="A0AAJ7JC34"/>
<organism evidence="8 9">
    <name type="scientific">Ceratina calcarata</name>
    <dbReference type="NCBI Taxonomy" id="156304"/>
    <lineage>
        <taxon>Eukaryota</taxon>
        <taxon>Metazoa</taxon>
        <taxon>Ecdysozoa</taxon>
        <taxon>Arthropoda</taxon>
        <taxon>Hexapoda</taxon>
        <taxon>Insecta</taxon>
        <taxon>Pterygota</taxon>
        <taxon>Neoptera</taxon>
        <taxon>Endopterygota</taxon>
        <taxon>Hymenoptera</taxon>
        <taxon>Apocrita</taxon>
        <taxon>Aculeata</taxon>
        <taxon>Apoidea</taxon>
        <taxon>Anthophila</taxon>
        <taxon>Apidae</taxon>
        <taxon>Ceratina</taxon>
        <taxon>Zadontomerus</taxon>
    </lineage>
</organism>
<evidence type="ECO:0000256" key="5">
    <source>
        <dbReference type="ARBA" id="ARBA00023136"/>
    </source>
</evidence>
<feature type="compositionally biased region" description="Polar residues" evidence="6">
    <location>
        <begin position="70"/>
        <end position="86"/>
    </location>
</feature>
<reference evidence="9" key="1">
    <citation type="submission" date="2025-08" db="UniProtKB">
        <authorList>
            <consortium name="RefSeq"/>
        </authorList>
    </citation>
    <scope>IDENTIFICATION</scope>
    <source>
        <tissue evidence="9">Whole body</tissue>
    </source>
</reference>
<dbReference type="Proteomes" id="UP000694925">
    <property type="component" value="Unplaced"/>
</dbReference>
<evidence type="ECO:0000256" key="2">
    <source>
        <dbReference type="ARBA" id="ARBA00010737"/>
    </source>
</evidence>
<feature type="transmembrane region" description="Helical" evidence="7">
    <location>
        <begin position="157"/>
        <end position="181"/>
    </location>
</feature>
<feature type="region of interest" description="Disordered" evidence="6">
    <location>
        <begin position="70"/>
        <end position="92"/>
    </location>
</feature>
<evidence type="ECO:0000313" key="8">
    <source>
        <dbReference type="Proteomes" id="UP000694925"/>
    </source>
</evidence>
<feature type="transmembrane region" description="Helical" evidence="7">
    <location>
        <begin position="227"/>
        <end position="252"/>
    </location>
</feature>
<accession>A0AAJ7JC34</accession>
<dbReference type="InterPro" id="IPR019397">
    <property type="entry name" value="Uncharacterised_TMEM39"/>
</dbReference>
<name>A0AAJ7JC34_9HYME</name>
<keyword evidence="5 7" id="KW-0472">Membrane</keyword>
<keyword evidence="4 7" id="KW-1133">Transmembrane helix</keyword>
<dbReference type="GO" id="GO:0016020">
    <property type="term" value="C:membrane"/>
    <property type="evidence" value="ECO:0007669"/>
    <property type="project" value="UniProtKB-SubCell"/>
</dbReference>
<evidence type="ECO:0000256" key="6">
    <source>
        <dbReference type="SAM" id="MobiDB-lite"/>
    </source>
</evidence>
<evidence type="ECO:0000256" key="3">
    <source>
        <dbReference type="ARBA" id="ARBA00022692"/>
    </source>
</evidence>
<feature type="transmembrane region" description="Helical" evidence="7">
    <location>
        <begin position="118"/>
        <end position="137"/>
    </location>
</feature>
<proteinExistence type="inferred from homology"/>
<feature type="transmembrane region" description="Helical" evidence="7">
    <location>
        <begin position="325"/>
        <end position="342"/>
    </location>
</feature>
<comment type="similarity">
    <text evidence="2">Belongs to the TMEM39 family.</text>
</comment>
<evidence type="ECO:0000256" key="7">
    <source>
        <dbReference type="SAM" id="Phobius"/>
    </source>
</evidence>
<protein>
    <submittedName>
        <fullName evidence="9">Transmembrane protein 39A isoform X1</fullName>
    </submittedName>
</protein>
<dbReference type="RefSeq" id="XP_017889783.1">
    <property type="nucleotide sequence ID" value="XM_018034294.2"/>
</dbReference>
<feature type="transmembrane region" description="Helical" evidence="7">
    <location>
        <begin position="431"/>
        <end position="452"/>
    </location>
</feature>
<dbReference type="Pfam" id="PF10271">
    <property type="entry name" value="Tmp39"/>
    <property type="match status" value="1"/>
</dbReference>
<keyword evidence="3 7" id="KW-0812">Transmembrane</keyword>
<dbReference type="PANTHER" id="PTHR12995:SF4">
    <property type="entry name" value="FI21814P1"/>
    <property type="match status" value="1"/>
</dbReference>
<feature type="transmembrane region" description="Helical" evidence="7">
    <location>
        <begin position="302"/>
        <end position="319"/>
    </location>
</feature>
<evidence type="ECO:0000256" key="1">
    <source>
        <dbReference type="ARBA" id="ARBA00004141"/>
    </source>
</evidence>
<comment type="subcellular location">
    <subcellularLocation>
        <location evidence="1">Membrane</location>
        <topology evidence="1">Multi-pass membrane protein</topology>
    </subcellularLocation>
</comment>
<sequence length="508" mass="58519">MKPSFNYAEISSLYDILKERFIKSQVYESYNSKLSEKSTWNVKLFAMPGGRRNAAGRNGQTKFQTGLSSSANIGIRSNSGERTAGSSADDKKSEELCGIKTLVPKHVPIPAVPVESHLMFEALSMVVSIIAAFLQMVNLYRTVWWLPHSYNNYSMNFYLIDPYLLIFIITMVARQFIYSLLRRIINVSSPIRWLSAAQKIMRIGLLTIVMNILCWCIYHMAERHNSMKIFYLCYPSLSVYFVMFGVSAAPFFDISTSSCGKDEKKTKLLIDKPLHNCSLNASAIRAEVSTLRSDFNRRLKRALFASSSSAYVCGIAPIIFVPQHLYFNVSWVVQHVIMFWLARISAHFSHAYPVKYCDVLHRAALHLGEWVKIENRNSHMYAQAWNESVLWPDGSVVRHNREIYRSEGLCTAAEPGNSNHYRFYILFRNPALFFSYLLGLQLLLICVQLFILLRTNDWYQVLSITWLLVINYYTLFKVTRDFLICWKVYHAEQIIHLKSQINANSAVQ</sequence>
<dbReference type="GeneID" id="108630790"/>
<gene>
    <name evidence="9" type="primary">LOC108630790</name>
</gene>
<feature type="transmembrane region" description="Helical" evidence="7">
    <location>
        <begin position="458"/>
        <end position="476"/>
    </location>
</feature>
<evidence type="ECO:0000256" key="4">
    <source>
        <dbReference type="ARBA" id="ARBA00022989"/>
    </source>
</evidence>
<evidence type="ECO:0000313" key="9">
    <source>
        <dbReference type="RefSeq" id="XP_017889783.1"/>
    </source>
</evidence>